<keyword evidence="3" id="KW-1185">Reference proteome</keyword>
<proteinExistence type="predicted"/>
<evidence type="ECO:0000256" key="1">
    <source>
        <dbReference type="SAM" id="SignalP"/>
    </source>
</evidence>
<feature type="chain" id="PRO_5045210529" description="Peptidase A4 family protein" evidence="1">
    <location>
        <begin position="32"/>
        <end position="244"/>
    </location>
</feature>
<dbReference type="InterPro" id="IPR000250">
    <property type="entry name" value="Peptidase_G1"/>
</dbReference>
<gene>
    <name evidence="2" type="ORF">KGQ19_32370</name>
</gene>
<comment type="caution">
    <text evidence="2">The sequence shown here is derived from an EMBL/GenBank/DDBJ whole genome shotgun (WGS) entry which is preliminary data.</text>
</comment>
<dbReference type="SUPFAM" id="SSF49899">
    <property type="entry name" value="Concanavalin A-like lectins/glucanases"/>
    <property type="match status" value="1"/>
</dbReference>
<protein>
    <recommendedName>
        <fullName evidence="4">Peptidase A4 family protein</fullName>
    </recommendedName>
</protein>
<dbReference type="Gene3D" id="2.60.120.700">
    <property type="entry name" value="Peptidase G1"/>
    <property type="match status" value="1"/>
</dbReference>
<dbReference type="Pfam" id="PF01828">
    <property type="entry name" value="Peptidase_A4"/>
    <property type="match status" value="1"/>
</dbReference>
<name>A0ABS5KZT8_9ACTN</name>
<sequence length="244" mass="25373">MAISGYRVGLACLAAAGSVTLAATLAGPASAAATAPRASFPHYDHARHADQIWGGYADTGARFTSISGSWTVPTLNCSSVPDSSVSPWIGIDGFNSDTVEQIGFDQDCQGGVAGYYPWVEMYPADSIYFTETVKAGDHITATVSVSGSSWTLTEKDTTRGWSKTFHETGSDKLSSAEAIVEDLGNGIQPVAPFSAITFTGLTADGKSLASAGTVNSTDIERGNTPLTKNSSLSGGTFKLSWLHS</sequence>
<reference evidence="2 3" key="1">
    <citation type="submission" date="2020-02" db="EMBL/GenBank/DDBJ databases">
        <title>Acidophilic actinobacteria isolated from forest soil.</title>
        <authorList>
            <person name="Golinska P."/>
        </authorList>
    </citation>
    <scope>NUCLEOTIDE SEQUENCE [LARGE SCALE GENOMIC DNA]</scope>
    <source>
        <strain evidence="2 3">NL8</strain>
    </source>
</reference>
<dbReference type="RefSeq" id="WP_212016331.1">
    <property type="nucleotide sequence ID" value="NZ_JAAFYZ010000145.1"/>
</dbReference>
<organism evidence="2 3">
    <name type="scientific">Catenulispora pinistramenti</name>
    <dbReference type="NCBI Taxonomy" id="2705254"/>
    <lineage>
        <taxon>Bacteria</taxon>
        <taxon>Bacillati</taxon>
        <taxon>Actinomycetota</taxon>
        <taxon>Actinomycetes</taxon>
        <taxon>Catenulisporales</taxon>
        <taxon>Catenulisporaceae</taxon>
        <taxon>Catenulispora</taxon>
    </lineage>
</organism>
<dbReference type="InterPro" id="IPR013320">
    <property type="entry name" value="ConA-like_dom_sf"/>
</dbReference>
<evidence type="ECO:0000313" key="2">
    <source>
        <dbReference type="EMBL" id="MBS2551574.1"/>
    </source>
</evidence>
<dbReference type="InterPro" id="IPR038656">
    <property type="entry name" value="Peptidase_G1_sf"/>
</dbReference>
<dbReference type="Proteomes" id="UP000730482">
    <property type="component" value="Unassembled WGS sequence"/>
</dbReference>
<dbReference type="EMBL" id="JAAFYZ010000145">
    <property type="protein sequence ID" value="MBS2551574.1"/>
    <property type="molecule type" value="Genomic_DNA"/>
</dbReference>
<keyword evidence="1" id="KW-0732">Signal</keyword>
<accession>A0ABS5KZT8</accession>
<feature type="signal peptide" evidence="1">
    <location>
        <begin position="1"/>
        <end position="31"/>
    </location>
</feature>
<dbReference type="CDD" id="cd13426">
    <property type="entry name" value="Peptidase_G1"/>
    <property type="match status" value="1"/>
</dbReference>
<evidence type="ECO:0000313" key="3">
    <source>
        <dbReference type="Proteomes" id="UP000730482"/>
    </source>
</evidence>
<evidence type="ECO:0008006" key="4">
    <source>
        <dbReference type="Google" id="ProtNLM"/>
    </source>
</evidence>